<evidence type="ECO:0000256" key="1">
    <source>
        <dbReference type="SAM" id="SignalP"/>
    </source>
</evidence>
<feature type="signal peptide" evidence="1">
    <location>
        <begin position="1"/>
        <end position="27"/>
    </location>
</feature>
<organism evidence="2 3">
    <name type="scientific">Roseivirga misakiensis</name>
    <dbReference type="NCBI Taxonomy" id="1563681"/>
    <lineage>
        <taxon>Bacteria</taxon>
        <taxon>Pseudomonadati</taxon>
        <taxon>Bacteroidota</taxon>
        <taxon>Cytophagia</taxon>
        <taxon>Cytophagales</taxon>
        <taxon>Roseivirgaceae</taxon>
        <taxon>Roseivirga</taxon>
    </lineage>
</organism>
<evidence type="ECO:0000313" key="3">
    <source>
        <dbReference type="Proteomes" id="UP000095552"/>
    </source>
</evidence>
<reference evidence="2 3" key="1">
    <citation type="submission" date="2016-08" db="EMBL/GenBank/DDBJ databases">
        <title>Draft genome of Fabibacter sp. strain SK-8.</title>
        <authorList>
            <person name="Wong S.-K."/>
            <person name="Hamasaki K."/>
            <person name="Yoshizawa S."/>
        </authorList>
    </citation>
    <scope>NUCLEOTIDE SEQUENCE [LARGE SCALE GENOMIC DNA]</scope>
    <source>
        <strain evidence="2 3">SK-8</strain>
    </source>
</reference>
<dbReference type="Proteomes" id="UP000095552">
    <property type="component" value="Unassembled WGS sequence"/>
</dbReference>
<evidence type="ECO:0000313" key="2">
    <source>
        <dbReference type="EMBL" id="OEK05032.1"/>
    </source>
</evidence>
<dbReference type="OrthoDB" id="982083at2"/>
<dbReference type="AlphaFoldDB" id="A0A1E5T0X3"/>
<accession>A0A1E5T0X3</accession>
<comment type="caution">
    <text evidence="2">The sequence shown here is derived from an EMBL/GenBank/DDBJ whole genome shotgun (WGS) entry which is preliminary data.</text>
</comment>
<protein>
    <submittedName>
        <fullName evidence="2">Uncharacterized protein</fullName>
    </submittedName>
</protein>
<keyword evidence="3" id="KW-1185">Reference proteome</keyword>
<sequence length="123" mass="13789">MKKGTNTKRKMSAIVALALAGMVTFTAGIQSYGIPKNEVPVAYDIKSSLERAYEDFTMEEYDANFIAETEEVEIINIYDSEDKLIKSIKLVGDDVIEDAKTKKLLNKADFLTSYSNTSIYKIN</sequence>
<gene>
    <name evidence="2" type="ORF">BFP71_16560</name>
</gene>
<keyword evidence="1" id="KW-0732">Signal</keyword>
<proteinExistence type="predicted"/>
<dbReference type="RefSeq" id="WP_069836536.1">
    <property type="nucleotide sequence ID" value="NZ_MDGQ01000005.1"/>
</dbReference>
<name>A0A1E5T0X3_9BACT</name>
<feature type="chain" id="PRO_5009185823" evidence="1">
    <location>
        <begin position="28"/>
        <end position="123"/>
    </location>
</feature>
<dbReference type="EMBL" id="MDGQ01000005">
    <property type="protein sequence ID" value="OEK05032.1"/>
    <property type="molecule type" value="Genomic_DNA"/>
</dbReference>
<dbReference type="STRING" id="1563681.BFP71_16560"/>